<feature type="region of interest" description="Disordered" evidence="1">
    <location>
        <begin position="64"/>
        <end position="91"/>
    </location>
</feature>
<sequence length="100" mass="10869">MSNVIDLLEKMGQDPQMRDASSNDVAQALDSAQIDPRVREAILAKDQRLLEALLGSSNVFCGLLPGKQDEEEEDDGEEMPSREDSEISLRGPLRVVASAG</sequence>
<proteinExistence type="predicted"/>
<dbReference type="Proteomes" id="UP001596114">
    <property type="component" value="Unassembled WGS sequence"/>
</dbReference>
<gene>
    <name evidence="2" type="ORF">ACFPPA_07755</name>
</gene>
<feature type="compositionally biased region" description="Acidic residues" evidence="1">
    <location>
        <begin position="69"/>
        <end position="78"/>
    </location>
</feature>
<evidence type="ECO:0000256" key="1">
    <source>
        <dbReference type="SAM" id="MobiDB-lite"/>
    </source>
</evidence>
<dbReference type="RefSeq" id="WP_377318910.1">
    <property type="nucleotide sequence ID" value="NZ_JBHSNF010000001.1"/>
</dbReference>
<organism evidence="2 3">
    <name type="scientific">Rhodanobacter ginsengisoli</name>
    <dbReference type="NCBI Taxonomy" id="418646"/>
    <lineage>
        <taxon>Bacteria</taxon>
        <taxon>Pseudomonadati</taxon>
        <taxon>Pseudomonadota</taxon>
        <taxon>Gammaproteobacteria</taxon>
        <taxon>Lysobacterales</taxon>
        <taxon>Rhodanobacteraceae</taxon>
        <taxon>Rhodanobacter</taxon>
    </lineage>
</organism>
<reference evidence="3" key="1">
    <citation type="journal article" date="2019" name="Int. J. Syst. Evol. Microbiol.">
        <title>The Global Catalogue of Microorganisms (GCM) 10K type strain sequencing project: providing services to taxonomists for standard genome sequencing and annotation.</title>
        <authorList>
            <consortium name="The Broad Institute Genomics Platform"/>
            <consortium name="The Broad Institute Genome Sequencing Center for Infectious Disease"/>
            <person name="Wu L."/>
            <person name="Ma J."/>
        </authorList>
    </citation>
    <scope>NUCLEOTIDE SEQUENCE [LARGE SCALE GENOMIC DNA]</scope>
    <source>
        <strain evidence="3">CGMCC 1.16619</strain>
    </source>
</reference>
<evidence type="ECO:0000313" key="2">
    <source>
        <dbReference type="EMBL" id="MFC5525637.1"/>
    </source>
</evidence>
<keyword evidence="3" id="KW-1185">Reference proteome</keyword>
<accession>A0ABW0QN71</accession>
<comment type="caution">
    <text evidence="2">The sequence shown here is derived from an EMBL/GenBank/DDBJ whole genome shotgun (WGS) entry which is preliminary data.</text>
</comment>
<evidence type="ECO:0000313" key="3">
    <source>
        <dbReference type="Proteomes" id="UP001596114"/>
    </source>
</evidence>
<protein>
    <submittedName>
        <fullName evidence="2">Uncharacterized protein</fullName>
    </submittedName>
</protein>
<name>A0ABW0QN71_9GAMM</name>
<dbReference type="EMBL" id="JBHSNF010000001">
    <property type="protein sequence ID" value="MFC5525637.1"/>
    <property type="molecule type" value="Genomic_DNA"/>
</dbReference>